<dbReference type="GO" id="GO:0003676">
    <property type="term" value="F:nucleic acid binding"/>
    <property type="evidence" value="ECO:0007669"/>
    <property type="project" value="InterPro"/>
</dbReference>
<comment type="caution">
    <text evidence="8">The sequence shown here is derived from an EMBL/GenBank/DDBJ whole genome shotgun (WGS) entry which is preliminary data.</text>
</comment>
<dbReference type="HAMAP" id="MF_02126">
    <property type="entry name" value="RF_methyltr_PrmC"/>
    <property type="match status" value="1"/>
</dbReference>
<comment type="catalytic activity">
    <reaction evidence="4 5">
        <text>L-glutaminyl-[peptide chain release factor] + S-adenosyl-L-methionine = N(5)-methyl-L-glutaminyl-[peptide chain release factor] + S-adenosyl-L-homocysteine + H(+)</text>
        <dbReference type="Rhea" id="RHEA:42896"/>
        <dbReference type="Rhea" id="RHEA-COMP:10271"/>
        <dbReference type="Rhea" id="RHEA-COMP:10272"/>
        <dbReference type="ChEBI" id="CHEBI:15378"/>
        <dbReference type="ChEBI" id="CHEBI:30011"/>
        <dbReference type="ChEBI" id="CHEBI:57856"/>
        <dbReference type="ChEBI" id="CHEBI:59789"/>
        <dbReference type="ChEBI" id="CHEBI:61891"/>
        <dbReference type="EC" id="2.1.1.297"/>
    </reaction>
</comment>
<dbReference type="InterPro" id="IPR040758">
    <property type="entry name" value="PrmC_N"/>
</dbReference>
<comment type="function">
    <text evidence="5">Methylates the class 1 translation termination release factors RF1/PrfA and RF2/PrfB on the glutamine residue of the universally conserved GGQ motif.</text>
</comment>
<feature type="binding site" evidence="5">
    <location>
        <begin position="125"/>
        <end position="129"/>
    </location>
    <ligand>
        <name>S-adenosyl-L-methionine</name>
        <dbReference type="ChEBI" id="CHEBI:59789"/>
    </ligand>
</feature>
<dbReference type="InterPro" id="IPR050320">
    <property type="entry name" value="N5-glutamine_MTase"/>
</dbReference>
<feature type="domain" description="Methyltransferase small" evidence="6">
    <location>
        <begin position="120"/>
        <end position="197"/>
    </location>
</feature>
<dbReference type="PANTHER" id="PTHR18895:SF74">
    <property type="entry name" value="MTRF1L RELEASE FACTOR GLUTAMINE METHYLTRANSFERASE"/>
    <property type="match status" value="1"/>
</dbReference>
<dbReference type="InterPro" id="IPR007848">
    <property type="entry name" value="Small_mtfrase_dom"/>
</dbReference>
<evidence type="ECO:0000313" key="8">
    <source>
        <dbReference type="EMBL" id="KRM43404.1"/>
    </source>
</evidence>
<keyword evidence="2 5" id="KW-0808">Transferase</keyword>
<keyword evidence="1 5" id="KW-0489">Methyltransferase</keyword>
<dbReference type="EMBL" id="AZFZ01000034">
    <property type="protein sequence ID" value="KRM43404.1"/>
    <property type="molecule type" value="Genomic_DNA"/>
</dbReference>
<dbReference type="Gene3D" id="1.10.8.10">
    <property type="entry name" value="DNA helicase RuvA subunit, C-terminal domain"/>
    <property type="match status" value="1"/>
</dbReference>
<gene>
    <name evidence="5" type="primary">prmC</name>
    <name evidence="8" type="ORF">FD47_GL001561</name>
</gene>
<proteinExistence type="inferred from homology"/>
<keyword evidence="3 5" id="KW-0949">S-adenosyl-L-methionine</keyword>
<accession>A0A0R1YWK1</accession>
<feature type="domain" description="Release factor glutamine methyltransferase N-terminal" evidence="7">
    <location>
        <begin position="9"/>
        <end position="78"/>
    </location>
</feature>
<comment type="caution">
    <text evidence="5">Lacks conserved residue(s) required for the propagation of feature annotation.</text>
</comment>
<dbReference type="NCBIfam" id="TIGR03534">
    <property type="entry name" value="RF_mod_PrmC"/>
    <property type="match status" value="1"/>
</dbReference>
<comment type="similarity">
    <text evidence="5">Belongs to the protein N5-glutamine methyltransferase family. PrmC subfamily.</text>
</comment>
<dbReference type="InterPro" id="IPR019874">
    <property type="entry name" value="RF_methyltr_PrmC"/>
</dbReference>
<evidence type="ECO:0000256" key="3">
    <source>
        <dbReference type="ARBA" id="ARBA00022691"/>
    </source>
</evidence>
<name>A0A0R1YWK1_9LACO</name>
<sequence>MNKLPTYFEARKWASFRIQNLTQVDMTAIDFLLEKQLGITTVGLLSHYRDVMTAEQWQKFQENVDQLLGGKPVQYIVGQTDFYGLTLAVTPAVLIPRVETEELVDWVLTETAGYQSDPLRVLDIGTGSGAIAIALKKNRPNWQVTASDISDAALKVAEKNARNLQTPITFVQSDLFQNLTGSFDLIVSNPPYIAISEKSEMDASVIENEPAIALFAPQNGLAIYQRLAHEADRYLTPAGRLFLEIGFRQQAQVENIFHTSMPAATVIAKHDVAGHERMIEIKK</sequence>
<evidence type="ECO:0000256" key="1">
    <source>
        <dbReference type="ARBA" id="ARBA00022603"/>
    </source>
</evidence>
<dbReference type="GO" id="GO:0032259">
    <property type="term" value="P:methylation"/>
    <property type="evidence" value="ECO:0007669"/>
    <property type="project" value="UniProtKB-KW"/>
</dbReference>
<feature type="binding site" evidence="5">
    <location>
        <begin position="189"/>
        <end position="192"/>
    </location>
    <ligand>
        <name>substrate</name>
    </ligand>
</feature>
<dbReference type="RefSeq" id="WP_054734983.1">
    <property type="nucleotide sequence ID" value="NZ_AZFZ01000034.1"/>
</dbReference>
<dbReference type="AlphaFoldDB" id="A0A0R1YWK1"/>
<feature type="binding site" evidence="5">
    <location>
        <position position="148"/>
    </location>
    <ligand>
        <name>S-adenosyl-L-methionine</name>
        <dbReference type="ChEBI" id="CHEBI:59789"/>
    </ligand>
</feature>
<dbReference type="Pfam" id="PF05175">
    <property type="entry name" value="MTS"/>
    <property type="match status" value="1"/>
</dbReference>
<dbReference type="InterPro" id="IPR004556">
    <property type="entry name" value="HemK-like"/>
</dbReference>
<dbReference type="GO" id="GO:0102559">
    <property type="term" value="F:peptide chain release factor N(5)-glutamine methyltransferase activity"/>
    <property type="evidence" value="ECO:0007669"/>
    <property type="project" value="UniProtKB-EC"/>
</dbReference>
<organism evidence="8 9">
    <name type="scientific">Lentilactobacillus parafarraginis DSM 18390 = JCM 14109</name>
    <dbReference type="NCBI Taxonomy" id="1423786"/>
    <lineage>
        <taxon>Bacteria</taxon>
        <taxon>Bacillati</taxon>
        <taxon>Bacillota</taxon>
        <taxon>Bacilli</taxon>
        <taxon>Lactobacillales</taxon>
        <taxon>Lactobacillaceae</taxon>
        <taxon>Lentilactobacillus</taxon>
    </lineage>
</organism>
<evidence type="ECO:0000259" key="6">
    <source>
        <dbReference type="Pfam" id="PF05175"/>
    </source>
</evidence>
<reference evidence="8 9" key="1">
    <citation type="journal article" date="2015" name="Genome Announc.">
        <title>Expanding the biotechnology potential of lactobacilli through comparative genomics of 213 strains and associated genera.</title>
        <authorList>
            <person name="Sun Z."/>
            <person name="Harris H.M."/>
            <person name="McCann A."/>
            <person name="Guo C."/>
            <person name="Argimon S."/>
            <person name="Zhang W."/>
            <person name="Yang X."/>
            <person name="Jeffery I.B."/>
            <person name="Cooney J.C."/>
            <person name="Kagawa T.F."/>
            <person name="Liu W."/>
            <person name="Song Y."/>
            <person name="Salvetti E."/>
            <person name="Wrobel A."/>
            <person name="Rasinkangas P."/>
            <person name="Parkhill J."/>
            <person name="Rea M.C."/>
            <person name="O'Sullivan O."/>
            <person name="Ritari J."/>
            <person name="Douillard F.P."/>
            <person name="Paul Ross R."/>
            <person name="Yang R."/>
            <person name="Briner A.E."/>
            <person name="Felis G.E."/>
            <person name="de Vos W.M."/>
            <person name="Barrangou R."/>
            <person name="Klaenhammer T.R."/>
            <person name="Caufield P.W."/>
            <person name="Cui Y."/>
            <person name="Zhang H."/>
            <person name="O'Toole P.W."/>
        </authorList>
    </citation>
    <scope>NUCLEOTIDE SEQUENCE [LARGE SCALE GENOMIC DNA]</scope>
    <source>
        <strain evidence="8 9">DSM 18390</strain>
    </source>
</reference>
<evidence type="ECO:0000313" key="9">
    <source>
        <dbReference type="Proteomes" id="UP000051010"/>
    </source>
</evidence>
<dbReference type="InterPro" id="IPR029063">
    <property type="entry name" value="SAM-dependent_MTases_sf"/>
</dbReference>
<dbReference type="Gene3D" id="3.40.50.150">
    <property type="entry name" value="Vaccinia Virus protein VP39"/>
    <property type="match status" value="1"/>
</dbReference>
<dbReference type="PATRIC" id="fig|1423786.4.peg.1667"/>
<dbReference type="NCBIfam" id="TIGR00536">
    <property type="entry name" value="hemK_fam"/>
    <property type="match status" value="1"/>
</dbReference>
<dbReference type="InterPro" id="IPR002052">
    <property type="entry name" value="DNA_methylase_N6_adenine_CS"/>
</dbReference>
<evidence type="ECO:0000259" key="7">
    <source>
        <dbReference type="Pfam" id="PF17827"/>
    </source>
</evidence>
<evidence type="ECO:0000256" key="5">
    <source>
        <dbReference type="HAMAP-Rule" id="MF_02126"/>
    </source>
</evidence>
<evidence type="ECO:0000256" key="2">
    <source>
        <dbReference type="ARBA" id="ARBA00022679"/>
    </source>
</evidence>
<evidence type="ECO:0000256" key="4">
    <source>
        <dbReference type="ARBA" id="ARBA00048391"/>
    </source>
</evidence>
<dbReference type="PROSITE" id="PS00092">
    <property type="entry name" value="N6_MTASE"/>
    <property type="match status" value="1"/>
</dbReference>
<dbReference type="CDD" id="cd02440">
    <property type="entry name" value="AdoMet_MTases"/>
    <property type="match status" value="1"/>
</dbReference>
<dbReference type="SUPFAM" id="SSF53335">
    <property type="entry name" value="S-adenosyl-L-methionine-dependent methyltransferases"/>
    <property type="match status" value="1"/>
</dbReference>
<dbReference type="Proteomes" id="UP000051010">
    <property type="component" value="Unassembled WGS sequence"/>
</dbReference>
<feature type="binding site" evidence="5">
    <location>
        <position position="189"/>
    </location>
    <ligand>
        <name>S-adenosyl-L-methionine</name>
        <dbReference type="ChEBI" id="CHEBI:59789"/>
    </ligand>
</feature>
<dbReference type="PANTHER" id="PTHR18895">
    <property type="entry name" value="HEMK METHYLTRANSFERASE"/>
    <property type="match status" value="1"/>
</dbReference>
<dbReference type="EC" id="2.1.1.297" evidence="5"/>
<protein>
    <recommendedName>
        <fullName evidence="5">Release factor glutamine methyltransferase</fullName>
        <shortName evidence="5">RF MTase</shortName>
        <ecNumber evidence="5">2.1.1.297</ecNumber>
    </recommendedName>
    <alternativeName>
        <fullName evidence="5">N5-glutamine methyltransferase PrmC</fullName>
    </alternativeName>
    <alternativeName>
        <fullName evidence="5">Protein-(glutamine-N5) MTase PrmC</fullName>
    </alternativeName>
    <alternativeName>
        <fullName evidence="5">Protein-glutamine N-methyltransferase PrmC</fullName>
    </alternativeName>
</protein>
<dbReference type="Pfam" id="PF17827">
    <property type="entry name" value="PrmC_N"/>
    <property type="match status" value="1"/>
</dbReference>